<keyword evidence="6" id="KW-1185">Reference proteome</keyword>
<dbReference type="OMA" id="KDAANEQ"/>
<dbReference type="STRING" id="109280.ENSHCOP00000020509"/>
<dbReference type="PRINTS" id="PR00624">
    <property type="entry name" value="HISTONEH5"/>
</dbReference>
<keyword evidence="2" id="KW-0158">Chromosome</keyword>
<dbReference type="OrthoDB" id="1110759at2759"/>
<feature type="region of interest" description="Disordered" evidence="3">
    <location>
        <begin position="149"/>
        <end position="274"/>
    </location>
</feature>
<dbReference type="Pfam" id="PF00538">
    <property type="entry name" value="Linker_histone"/>
    <property type="match status" value="1"/>
</dbReference>
<proteinExistence type="inferred from homology"/>
<dbReference type="Proteomes" id="UP000264820">
    <property type="component" value="Unplaced"/>
</dbReference>
<comment type="similarity">
    <text evidence="2">Belongs to the histone H1/H5 family.</text>
</comment>
<comment type="subcellular location">
    <subcellularLocation>
        <location evidence="2">Nucleus</location>
    </subcellularLocation>
</comment>
<dbReference type="InterPro" id="IPR005819">
    <property type="entry name" value="H1/H5"/>
</dbReference>
<sequence length="274" mass="29561">MPPKKRTFVLNEVTAARNSPVPSKVARKSGVVTLRKIALHPGTSVMVVEALKELDSRKGVSKQAIQNFIKRKYPSVDKIRLKYFVRRALRKGLEDGTLVRPPNSTVTTGVVGKFRLAPKRKESKAKVEPSVQRAAKVESLVQKAAKVENVEPNVQKSPKVAKEAPKTKAGGTKKAAADEQVKPPKKKATKGSIKSKKDEEAPPSKVPPAKKPKGKKAANENVEEAQGTVRTKAKPKEVKAVADGKTKAKPKEAKGKADKAAPKSAAKQGRKNAK</sequence>
<evidence type="ECO:0000256" key="2">
    <source>
        <dbReference type="RuleBase" id="RU003894"/>
    </source>
</evidence>
<keyword evidence="2" id="KW-0539">Nucleus</keyword>
<dbReference type="CDD" id="cd00073">
    <property type="entry name" value="H15"/>
    <property type="match status" value="1"/>
</dbReference>
<dbReference type="RefSeq" id="XP_019736340.1">
    <property type="nucleotide sequence ID" value="XM_019880781.1"/>
</dbReference>
<name>A0A3Q2YPA9_HIPCM</name>
<keyword evidence="1 2" id="KW-0238">DNA-binding</keyword>
<protein>
    <submittedName>
        <fullName evidence="5">Protein B4-like</fullName>
    </submittedName>
</protein>
<dbReference type="AlphaFoldDB" id="A0A3Q2YPA9"/>
<dbReference type="GO" id="GO:0006334">
    <property type="term" value="P:nucleosome assembly"/>
    <property type="evidence" value="ECO:0007669"/>
    <property type="project" value="InterPro"/>
</dbReference>
<dbReference type="GO" id="GO:0003677">
    <property type="term" value="F:DNA binding"/>
    <property type="evidence" value="ECO:0007669"/>
    <property type="project" value="UniProtKB-KW"/>
</dbReference>
<dbReference type="Ensembl" id="ENSHCOT00000006004.1">
    <property type="protein sequence ID" value="ENSHCOP00000020509.1"/>
    <property type="gene ID" value="ENSHCOG00000006648.1"/>
</dbReference>
<reference evidence="5" key="1">
    <citation type="submission" date="2025-08" db="UniProtKB">
        <authorList>
            <consortium name="Ensembl"/>
        </authorList>
    </citation>
    <scope>IDENTIFICATION</scope>
</reference>
<dbReference type="Gene3D" id="1.10.10.10">
    <property type="entry name" value="Winged helix-like DNA-binding domain superfamily/Winged helix DNA-binding domain"/>
    <property type="match status" value="1"/>
</dbReference>
<dbReference type="PROSITE" id="PS51504">
    <property type="entry name" value="H15"/>
    <property type="match status" value="1"/>
</dbReference>
<dbReference type="InterPro" id="IPR036388">
    <property type="entry name" value="WH-like_DNA-bd_sf"/>
</dbReference>
<dbReference type="GeneTree" id="ENSGT00940000170142"/>
<dbReference type="CTD" id="327403"/>
<organism evidence="5 6">
    <name type="scientific">Hippocampus comes</name>
    <name type="common">Tiger tail seahorse</name>
    <dbReference type="NCBI Taxonomy" id="109280"/>
    <lineage>
        <taxon>Eukaryota</taxon>
        <taxon>Metazoa</taxon>
        <taxon>Chordata</taxon>
        <taxon>Craniata</taxon>
        <taxon>Vertebrata</taxon>
        <taxon>Euteleostomi</taxon>
        <taxon>Actinopterygii</taxon>
        <taxon>Neopterygii</taxon>
        <taxon>Teleostei</taxon>
        <taxon>Neoteleostei</taxon>
        <taxon>Acanthomorphata</taxon>
        <taxon>Syngnathiaria</taxon>
        <taxon>Syngnathiformes</taxon>
        <taxon>Syngnathoidei</taxon>
        <taxon>Syngnathidae</taxon>
        <taxon>Hippocampus</taxon>
    </lineage>
</organism>
<evidence type="ECO:0000313" key="5">
    <source>
        <dbReference type="Ensembl" id="ENSHCOP00000020509.1"/>
    </source>
</evidence>
<evidence type="ECO:0000256" key="1">
    <source>
        <dbReference type="ARBA" id="ARBA00023125"/>
    </source>
</evidence>
<dbReference type="GO" id="GO:0000786">
    <property type="term" value="C:nucleosome"/>
    <property type="evidence" value="ECO:0007669"/>
    <property type="project" value="InterPro"/>
</dbReference>
<dbReference type="KEGG" id="hcq:109522325"/>
<reference evidence="5" key="2">
    <citation type="submission" date="2025-09" db="UniProtKB">
        <authorList>
            <consortium name="Ensembl"/>
        </authorList>
    </citation>
    <scope>IDENTIFICATION</scope>
</reference>
<dbReference type="InterPro" id="IPR005818">
    <property type="entry name" value="Histone_H1/H5_H15"/>
</dbReference>
<feature type="compositionally biased region" description="Basic and acidic residues" evidence="3">
    <location>
        <begin position="234"/>
        <end position="261"/>
    </location>
</feature>
<dbReference type="GeneID" id="109522325"/>
<dbReference type="GO" id="GO:0005634">
    <property type="term" value="C:nucleus"/>
    <property type="evidence" value="ECO:0007669"/>
    <property type="project" value="UniProtKB-SubCell"/>
</dbReference>
<accession>A0A3Q2YPA9</accession>
<dbReference type="GO" id="GO:0030527">
    <property type="term" value="F:structural constituent of chromatin"/>
    <property type="evidence" value="ECO:0007669"/>
    <property type="project" value="InterPro"/>
</dbReference>
<dbReference type="InterPro" id="IPR036390">
    <property type="entry name" value="WH_DNA-bd_sf"/>
</dbReference>
<evidence type="ECO:0000313" key="6">
    <source>
        <dbReference type="Proteomes" id="UP000264820"/>
    </source>
</evidence>
<feature type="domain" description="H15" evidence="4">
    <location>
        <begin position="39"/>
        <end position="118"/>
    </location>
</feature>
<dbReference type="SUPFAM" id="SSF46785">
    <property type="entry name" value="Winged helix' DNA-binding domain"/>
    <property type="match status" value="1"/>
</dbReference>
<evidence type="ECO:0000259" key="4">
    <source>
        <dbReference type="PROSITE" id="PS51504"/>
    </source>
</evidence>
<dbReference type="SMART" id="SM00526">
    <property type="entry name" value="H15"/>
    <property type="match status" value="1"/>
</dbReference>
<evidence type="ECO:0000256" key="3">
    <source>
        <dbReference type="SAM" id="MobiDB-lite"/>
    </source>
</evidence>